<evidence type="ECO:0000256" key="2">
    <source>
        <dbReference type="ARBA" id="ARBA00033753"/>
    </source>
</evidence>
<dbReference type="EMBL" id="BARS01019292">
    <property type="protein sequence ID" value="GAF89253.1"/>
    <property type="molecule type" value="Genomic_DNA"/>
</dbReference>
<dbReference type="InterPro" id="IPR040372">
    <property type="entry name" value="YaeB-like"/>
</dbReference>
<feature type="domain" description="TsaA-like" evidence="3">
    <location>
        <begin position="7"/>
        <end position="138"/>
    </location>
</feature>
<sequence length="160" mass="18463">MEKEIRLKPIGIIHTPYKDPKGIPIQGTFKKGATGQIEVFPEYKDGLKDIEGFSHLILIYYFHLAKEEKLIGKPFLEDRPRGIFAIRSPARPNHIGFSIVKLEKIENNIINFSEVDILDNTPLLDVKPYVSHFDSRENVRNGWLEKHFKGGEIPKRTKLE</sequence>
<dbReference type="InterPro" id="IPR036414">
    <property type="entry name" value="YaeB_N_sf"/>
</dbReference>
<dbReference type="InterPro" id="IPR023370">
    <property type="entry name" value="TrmO-like_N"/>
</dbReference>
<dbReference type="Gene3D" id="2.40.30.70">
    <property type="entry name" value="YaeB-like"/>
    <property type="match status" value="1"/>
</dbReference>
<dbReference type="InterPro" id="IPR036413">
    <property type="entry name" value="YaeB-like_sf"/>
</dbReference>
<dbReference type="SUPFAM" id="SSF118196">
    <property type="entry name" value="YaeB-like"/>
    <property type="match status" value="1"/>
</dbReference>
<dbReference type="AlphaFoldDB" id="X0T6X7"/>
<keyword evidence="1" id="KW-0949">S-adenosyl-L-methionine</keyword>
<evidence type="ECO:0000259" key="3">
    <source>
        <dbReference type="PROSITE" id="PS51668"/>
    </source>
</evidence>
<accession>X0T6X7</accession>
<dbReference type="PANTHER" id="PTHR12818">
    <property type="entry name" value="TRNA (ADENINE(37)-N6)-METHYLTRANSFERASE"/>
    <property type="match status" value="1"/>
</dbReference>
<comment type="similarity">
    <text evidence="2">Belongs to the tRNA methyltransferase O family.</text>
</comment>
<evidence type="ECO:0000313" key="4">
    <source>
        <dbReference type="EMBL" id="GAF89253.1"/>
    </source>
</evidence>
<protein>
    <recommendedName>
        <fullName evidence="3">TsaA-like domain-containing protein</fullName>
    </recommendedName>
</protein>
<organism evidence="4">
    <name type="scientific">marine sediment metagenome</name>
    <dbReference type="NCBI Taxonomy" id="412755"/>
    <lineage>
        <taxon>unclassified sequences</taxon>
        <taxon>metagenomes</taxon>
        <taxon>ecological metagenomes</taxon>
    </lineage>
</organism>
<proteinExistence type="inferred from homology"/>
<dbReference type="Pfam" id="PF01980">
    <property type="entry name" value="TrmO_N"/>
    <property type="match status" value="1"/>
</dbReference>
<comment type="caution">
    <text evidence="4">The sequence shown here is derived from an EMBL/GenBank/DDBJ whole genome shotgun (WGS) entry which is preliminary data.</text>
</comment>
<name>X0T6X7_9ZZZZ</name>
<dbReference type="PROSITE" id="PS51668">
    <property type="entry name" value="TSAA_2"/>
    <property type="match status" value="1"/>
</dbReference>
<gene>
    <name evidence="4" type="ORF">S01H1_31284</name>
</gene>
<dbReference type="CDD" id="cd09281">
    <property type="entry name" value="UPF0066"/>
    <property type="match status" value="1"/>
</dbReference>
<dbReference type="NCBIfam" id="TIGR00104">
    <property type="entry name" value="tRNA_TsaA"/>
    <property type="match status" value="1"/>
</dbReference>
<reference evidence="4" key="1">
    <citation type="journal article" date="2014" name="Front. Microbiol.">
        <title>High frequency of phylogenetically diverse reductive dehalogenase-homologous genes in deep subseafloor sedimentary metagenomes.</title>
        <authorList>
            <person name="Kawai M."/>
            <person name="Futagami T."/>
            <person name="Toyoda A."/>
            <person name="Takaki Y."/>
            <person name="Nishi S."/>
            <person name="Hori S."/>
            <person name="Arai W."/>
            <person name="Tsubouchi T."/>
            <person name="Morono Y."/>
            <person name="Uchiyama I."/>
            <person name="Ito T."/>
            <person name="Fujiyama A."/>
            <person name="Inagaki F."/>
            <person name="Takami H."/>
        </authorList>
    </citation>
    <scope>NUCLEOTIDE SEQUENCE</scope>
    <source>
        <strain evidence="4">Expedition CK06-06</strain>
    </source>
</reference>
<evidence type="ECO:0000256" key="1">
    <source>
        <dbReference type="ARBA" id="ARBA00022691"/>
    </source>
</evidence>
<dbReference type="PANTHER" id="PTHR12818:SF0">
    <property type="entry name" value="TRNA (ADENINE(37)-N6)-METHYLTRANSFERASE"/>
    <property type="match status" value="1"/>
</dbReference>